<dbReference type="SMART" id="SM01066">
    <property type="entry name" value="CBM_25"/>
    <property type="match status" value="1"/>
</dbReference>
<dbReference type="OrthoDB" id="1683298at2"/>
<protein>
    <submittedName>
        <fullName evidence="2">Carbohydrate binding family 25</fullName>
    </submittedName>
</protein>
<dbReference type="AlphaFoldDB" id="A0A0L6JR77"/>
<sequence length="139" mass="15241">MGILDFLGRKSSAPVVNTDCKSSGCNECGCESFNVELADEIVYDEYAKGVSFSTVGDEIKLTYDGLLAKSGSKEVFAVVGFGDNKSWDNVSTYPMSTTNQHVYELSIPVKENGQLNVAFKDSANNWDNNSGKNYTFYIQ</sequence>
<dbReference type="EMBL" id="LGTC01000001">
    <property type="protein sequence ID" value="KNY27887.1"/>
    <property type="molecule type" value="Genomic_DNA"/>
</dbReference>
<dbReference type="RefSeq" id="WP_081926930.1">
    <property type="nucleotide sequence ID" value="NZ_JQKC01000017.1"/>
</dbReference>
<dbReference type="STRING" id="398512.Bccel_3158"/>
<comment type="caution">
    <text evidence="2">The sequence shown here is derived from an EMBL/GenBank/DDBJ whole genome shotgun (WGS) entry which is preliminary data.</text>
</comment>
<evidence type="ECO:0000313" key="2">
    <source>
        <dbReference type="EMBL" id="KNY27887.1"/>
    </source>
</evidence>
<reference evidence="3" key="1">
    <citation type="submission" date="2015-07" db="EMBL/GenBank/DDBJ databases">
        <title>Near-Complete Genome Sequence of the Cellulolytic Bacterium Bacteroides (Pseudobacteroides) cellulosolvens ATCC 35603.</title>
        <authorList>
            <person name="Dassa B."/>
            <person name="Utturkar S.M."/>
            <person name="Klingeman D.M."/>
            <person name="Hurt R.A."/>
            <person name="Keller M."/>
            <person name="Xu J."/>
            <person name="Reddy Y.H.K."/>
            <person name="Borovok I."/>
            <person name="Grinberg I.R."/>
            <person name="Lamed R."/>
            <person name="Zhivin O."/>
            <person name="Bayer E.A."/>
            <person name="Brown S.D."/>
        </authorList>
    </citation>
    <scope>NUCLEOTIDE SEQUENCE [LARGE SCALE GENOMIC DNA]</scope>
    <source>
        <strain evidence="3">DSM 2933</strain>
    </source>
</reference>
<dbReference type="GO" id="GO:2001070">
    <property type="term" value="F:starch binding"/>
    <property type="evidence" value="ECO:0007669"/>
    <property type="project" value="InterPro"/>
</dbReference>
<dbReference type="InterPro" id="IPR013783">
    <property type="entry name" value="Ig-like_fold"/>
</dbReference>
<dbReference type="eggNOG" id="ENOG5032Z2V">
    <property type="taxonomic scope" value="Bacteria"/>
</dbReference>
<keyword evidence="3" id="KW-1185">Reference proteome</keyword>
<evidence type="ECO:0000259" key="1">
    <source>
        <dbReference type="SMART" id="SM01066"/>
    </source>
</evidence>
<accession>A0A0L6JR77</accession>
<gene>
    <name evidence="2" type="ORF">Bccel_3158</name>
</gene>
<name>A0A0L6JR77_9FIRM</name>
<evidence type="ECO:0000313" key="3">
    <source>
        <dbReference type="Proteomes" id="UP000036923"/>
    </source>
</evidence>
<dbReference type="Proteomes" id="UP000036923">
    <property type="component" value="Unassembled WGS sequence"/>
</dbReference>
<proteinExistence type="predicted"/>
<dbReference type="Gene3D" id="2.60.40.10">
    <property type="entry name" value="Immunoglobulins"/>
    <property type="match status" value="1"/>
</dbReference>
<dbReference type="PATRIC" id="fig|398512.5.peg.3306"/>
<organism evidence="2 3">
    <name type="scientific">Pseudobacteroides cellulosolvens ATCC 35603 = DSM 2933</name>
    <dbReference type="NCBI Taxonomy" id="398512"/>
    <lineage>
        <taxon>Bacteria</taxon>
        <taxon>Bacillati</taxon>
        <taxon>Bacillota</taxon>
        <taxon>Clostridia</taxon>
        <taxon>Eubacteriales</taxon>
        <taxon>Oscillospiraceae</taxon>
        <taxon>Pseudobacteroides</taxon>
    </lineage>
</organism>
<dbReference type="InterPro" id="IPR005085">
    <property type="entry name" value="CBM25"/>
</dbReference>
<feature type="domain" description="Carbohydrate binding module family 25" evidence="1">
    <location>
        <begin position="56"/>
        <end position="139"/>
    </location>
</feature>